<dbReference type="AlphaFoldDB" id="G8TW95"/>
<keyword evidence="3" id="KW-1185">Reference proteome</keyword>
<dbReference type="InterPro" id="IPR025877">
    <property type="entry name" value="MobA-like_NTP_Trfase"/>
</dbReference>
<evidence type="ECO:0000313" key="2">
    <source>
        <dbReference type="EMBL" id="AEW03738.1"/>
    </source>
</evidence>
<sequence>MHAIVLAGQPNQGRLRQVSGAAYEAEILIQGRRMADFVLDAVEASALVTSRALVGPEGFERPGVTRVPIRGGLLDNVLAGLATVPPGATAVLFLTSDIPWITGDIIDEFLRLSPRDVDVVYPVIPRAVAEARFPGTRRTYIRVKDGVFTGGNLFLVNPAILPVLAERGQKLLSHRKSPWKLAQDLGFGFLWRFLTGRLSLTQIEAEAGSLLGVQGKALIFPYAEAGVDVDKPEDLALAERAVRFSQATGWGRP</sequence>
<reference evidence="2 3" key="2">
    <citation type="journal article" date="2012" name="Stand. Genomic Sci.">
        <title>Complete genome sequence of the moderately thermophilic mineral-sulfide-oxidizing firmicute Sulfobacillus acidophilus type strain (NAL(T)).</title>
        <authorList>
            <person name="Anderson I."/>
            <person name="Chertkov O."/>
            <person name="Chen A."/>
            <person name="Saunders E."/>
            <person name="Lapidus A."/>
            <person name="Nolan M."/>
            <person name="Lucas S."/>
            <person name="Hammon N."/>
            <person name="Deshpande S."/>
            <person name="Cheng J.F."/>
            <person name="Han C."/>
            <person name="Tapia R."/>
            <person name="Goodwin L.A."/>
            <person name="Pitluck S."/>
            <person name="Liolios K."/>
            <person name="Pagani I."/>
            <person name="Ivanova N."/>
            <person name="Mikhailova N."/>
            <person name="Pati A."/>
            <person name="Palaniappan K."/>
            <person name="Land M."/>
            <person name="Pan C."/>
            <person name="Rohde M."/>
            <person name="Pukall R."/>
            <person name="Goker M."/>
            <person name="Detter J.C."/>
            <person name="Woyke T."/>
            <person name="Bristow J."/>
            <person name="Eisen J.A."/>
            <person name="Markowitz V."/>
            <person name="Hugenholtz P."/>
            <person name="Kyrpides N.C."/>
            <person name="Klenk H.P."/>
            <person name="Mavromatis K."/>
        </authorList>
    </citation>
    <scope>NUCLEOTIDE SEQUENCE [LARGE SCALE GENOMIC DNA]</scope>
    <source>
        <strain evidence="3">ATCC 700253 / DSM 10332 / NAL</strain>
    </source>
</reference>
<name>G8TW95_SULAD</name>
<feature type="domain" description="MobA-like NTP transferase" evidence="1">
    <location>
        <begin position="25"/>
        <end position="126"/>
    </location>
</feature>
<organism evidence="2 3">
    <name type="scientific">Sulfobacillus acidophilus (strain ATCC 700253 / DSM 10332 / NAL)</name>
    <dbReference type="NCBI Taxonomy" id="679936"/>
    <lineage>
        <taxon>Bacteria</taxon>
        <taxon>Bacillati</taxon>
        <taxon>Bacillota</taxon>
        <taxon>Clostridia</taxon>
        <taxon>Eubacteriales</taxon>
        <taxon>Clostridiales Family XVII. Incertae Sedis</taxon>
        <taxon>Sulfobacillus</taxon>
    </lineage>
</organism>
<dbReference type="Pfam" id="PF12804">
    <property type="entry name" value="NTP_transf_3"/>
    <property type="match status" value="1"/>
</dbReference>
<gene>
    <name evidence="2" type="ordered locus">Sulac_0165</name>
</gene>
<reference evidence="3" key="1">
    <citation type="submission" date="2011-12" db="EMBL/GenBank/DDBJ databases">
        <title>The complete genome of chromosome of Sulfobacillus acidophilus DSM 10332.</title>
        <authorList>
            <person name="Lucas S."/>
            <person name="Han J."/>
            <person name="Lapidus A."/>
            <person name="Bruce D."/>
            <person name="Goodwin L."/>
            <person name="Pitluck S."/>
            <person name="Peters L."/>
            <person name="Kyrpides N."/>
            <person name="Mavromatis K."/>
            <person name="Ivanova N."/>
            <person name="Mikhailova N."/>
            <person name="Chertkov O."/>
            <person name="Saunders E."/>
            <person name="Detter J.C."/>
            <person name="Tapia R."/>
            <person name="Han C."/>
            <person name="Land M."/>
            <person name="Hauser L."/>
            <person name="Markowitz V."/>
            <person name="Cheng J.-F."/>
            <person name="Hugenholtz P."/>
            <person name="Woyke T."/>
            <person name="Wu D."/>
            <person name="Pukall R."/>
            <person name="Gehrich-Schroeter G."/>
            <person name="Schneider S."/>
            <person name="Klenk H.-P."/>
            <person name="Eisen J.A."/>
        </authorList>
    </citation>
    <scope>NUCLEOTIDE SEQUENCE [LARGE SCALE GENOMIC DNA]</scope>
    <source>
        <strain evidence="3">ATCC 700253 / DSM 10332 / NAL</strain>
    </source>
</reference>
<dbReference type="STRING" id="679936.Sulac_0165"/>
<evidence type="ECO:0000313" key="3">
    <source>
        <dbReference type="Proteomes" id="UP000005439"/>
    </source>
</evidence>
<dbReference type="GO" id="GO:0016779">
    <property type="term" value="F:nucleotidyltransferase activity"/>
    <property type="evidence" value="ECO:0007669"/>
    <property type="project" value="UniProtKB-ARBA"/>
</dbReference>
<dbReference type="SUPFAM" id="SSF53448">
    <property type="entry name" value="Nucleotide-diphospho-sugar transferases"/>
    <property type="match status" value="1"/>
</dbReference>
<dbReference type="KEGG" id="sap:Sulac_0165"/>
<dbReference type="InterPro" id="IPR029044">
    <property type="entry name" value="Nucleotide-diphossugar_trans"/>
</dbReference>
<protein>
    <recommendedName>
        <fullName evidence="1">MobA-like NTP transferase domain-containing protein</fullName>
    </recommendedName>
</protein>
<dbReference type="HOGENOM" id="CLU_071013_1_0_9"/>
<dbReference type="EMBL" id="CP003179">
    <property type="protein sequence ID" value="AEW03738.1"/>
    <property type="molecule type" value="Genomic_DNA"/>
</dbReference>
<dbReference type="Gene3D" id="3.90.550.10">
    <property type="entry name" value="Spore Coat Polysaccharide Biosynthesis Protein SpsA, Chain A"/>
    <property type="match status" value="1"/>
</dbReference>
<evidence type="ECO:0000259" key="1">
    <source>
        <dbReference type="Pfam" id="PF12804"/>
    </source>
</evidence>
<dbReference type="Proteomes" id="UP000005439">
    <property type="component" value="Chromosome"/>
</dbReference>
<proteinExistence type="predicted"/>
<dbReference type="PATRIC" id="fig|679936.5.peg.170"/>
<accession>G8TW95</accession>